<name>A0ABD1XQF1_9MARC</name>
<dbReference type="EMBL" id="JBHFFA010000007">
    <property type="protein sequence ID" value="KAL2610990.1"/>
    <property type="molecule type" value="Genomic_DNA"/>
</dbReference>
<dbReference type="Proteomes" id="UP001605036">
    <property type="component" value="Unassembled WGS sequence"/>
</dbReference>
<protein>
    <submittedName>
        <fullName evidence="1">Uncharacterized protein</fullName>
    </submittedName>
</protein>
<keyword evidence="2" id="KW-1185">Reference proteome</keyword>
<accession>A0ABD1XQF1</accession>
<gene>
    <name evidence="1" type="ORF">R1flu_022682</name>
</gene>
<reference evidence="1 2" key="1">
    <citation type="submission" date="2024-09" db="EMBL/GenBank/DDBJ databases">
        <title>Chromosome-scale assembly of Riccia fluitans.</title>
        <authorList>
            <person name="Paukszto L."/>
            <person name="Sawicki J."/>
            <person name="Karawczyk K."/>
            <person name="Piernik-Szablinska J."/>
            <person name="Szczecinska M."/>
            <person name="Mazdziarz M."/>
        </authorList>
    </citation>
    <scope>NUCLEOTIDE SEQUENCE [LARGE SCALE GENOMIC DNA]</scope>
    <source>
        <strain evidence="1">Rf_01</strain>
        <tissue evidence="1">Aerial parts of the thallus</tissue>
    </source>
</reference>
<evidence type="ECO:0000313" key="1">
    <source>
        <dbReference type="EMBL" id="KAL2610990.1"/>
    </source>
</evidence>
<comment type="caution">
    <text evidence="1">The sequence shown here is derived from an EMBL/GenBank/DDBJ whole genome shotgun (WGS) entry which is preliminary data.</text>
</comment>
<sequence>MLCSVVTESLRVAAQQQGIALGNVAAAAESRSFLRCSFETVILGIHHGPGRVVPSRFLHSAATYHESCSLCQIHSATASNSSLFDQQGFCRDLAKMISWVFSGILQYFTIVGTPLLRKFWQLKL</sequence>
<evidence type="ECO:0000313" key="2">
    <source>
        <dbReference type="Proteomes" id="UP001605036"/>
    </source>
</evidence>
<dbReference type="AlphaFoldDB" id="A0ABD1XQF1"/>
<proteinExistence type="predicted"/>
<organism evidence="1 2">
    <name type="scientific">Riccia fluitans</name>
    <dbReference type="NCBI Taxonomy" id="41844"/>
    <lineage>
        <taxon>Eukaryota</taxon>
        <taxon>Viridiplantae</taxon>
        <taxon>Streptophyta</taxon>
        <taxon>Embryophyta</taxon>
        <taxon>Marchantiophyta</taxon>
        <taxon>Marchantiopsida</taxon>
        <taxon>Marchantiidae</taxon>
        <taxon>Marchantiales</taxon>
        <taxon>Ricciaceae</taxon>
        <taxon>Riccia</taxon>
    </lineage>
</organism>